<evidence type="ECO:0000259" key="13">
    <source>
        <dbReference type="PROSITE" id="PS51194"/>
    </source>
</evidence>
<evidence type="ECO:0000256" key="3">
    <source>
        <dbReference type="ARBA" id="ARBA00022741"/>
    </source>
</evidence>
<dbReference type="InterPro" id="IPR038718">
    <property type="entry name" value="SNF2-like_sf"/>
</dbReference>
<dbReference type="Gene3D" id="3.40.50.300">
    <property type="entry name" value="P-loop containing nucleotide triphosphate hydrolases"/>
    <property type="match status" value="1"/>
</dbReference>
<dbReference type="SMART" id="SM00490">
    <property type="entry name" value="HELICc"/>
    <property type="match status" value="1"/>
</dbReference>
<keyword evidence="15" id="KW-1185">Reference proteome</keyword>
<dbReference type="GO" id="GO:0005634">
    <property type="term" value="C:nucleus"/>
    <property type="evidence" value="ECO:0007669"/>
    <property type="project" value="TreeGrafter"/>
</dbReference>
<evidence type="ECO:0000256" key="4">
    <source>
        <dbReference type="ARBA" id="ARBA00022771"/>
    </source>
</evidence>
<evidence type="ECO:0000259" key="11">
    <source>
        <dbReference type="PROSITE" id="PS50089"/>
    </source>
</evidence>
<dbReference type="CDD" id="cd18793">
    <property type="entry name" value="SF2_C_SNF"/>
    <property type="match status" value="1"/>
</dbReference>
<dbReference type="PROSITE" id="PS51192">
    <property type="entry name" value="HELICASE_ATP_BIND_1"/>
    <property type="match status" value="1"/>
</dbReference>
<proteinExistence type="inferred from homology"/>
<dbReference type="Pfam" id="PF00271">
    <property type="entry name" value="Helicase_C"/>
    <property type="match status" value="1"/>
</dbReference>
<evidence type="ECO:0000259" key="12">
    <source>
        <dbReference type="PROSITE" id="PS51192"/>
    </source>
</evidence>
<dbReference type="InterPro" id="IPR001650">
    <property type="entry name" value="Helicase_C-like"/>
</dbReference>
<dbReference type="InterPro" id="IPR014001">
    <property type="entry name" value="Helicase_ATP-bd"/>
</dbReference>
<dbReference type="InterPro" id="IPR013083">
    <property type="entry name" value="Znf_RING/FYVE/PHD"/>
</dbReference>
<name>A0AAX4IXL3_9PEZI</name>
<dbReference type="Proteomes" id="UP001322277">
    <property type="component" value="Chromosome 8"/>
</dbReference>
<dbReference type="InterPro" id="IPR000330">
    <property type="entry name" value="SNF2_N"/>
</dbReference>
<feature type="domain" description="Helicase ATP-binding" evidence="12">
    <location>
        <begin position="525"/>
        <end position="699"/>
    </location>
</feature>
<evidence type="ECO:0000256" key="6">
    <source>
        <dbReference type="ARBA" id="ARBA00022806"/>
    </source>
</evidence>
<dbReference type="CDD" id="cd18008">
    <property type="entry name" value="DEXDc_SHPRH-like"/>
    <property type="match status" value="1"/>
</dbReference>
<keyword evidence="8" id="KW-0067">ATP-binding</keyword>
<dbReference type="InterPro" id="IPR001841">
    <property type="entry name" value="Znf_RING"/>
</dbReference>
<dbReference type="Gene3D" id="3.30.40.10">
    <property type="entry name" value="Zinc/RING finger domain, C3HC4 (zinc finger)"/>
    <property type="match status" value="1"/>
</dbReference>
<dbReference type="Pfam" id="PF00176">
    <property type="entry name" value="SNF2-rel_dom"/>
    <property type="match status" value="1"/>
</dbReference>
<dbReference type="GO" id="GO:0006281">
    <property type="term" value="P:DNA repair"/>
    <property type="evidence" value="ECO:0007669"/>
    <property type="project" value="TreeGrafter"/>
</dbReference>
<dbReference type="PROSITE" id="PS00518">
    <property type="entry name" value="ZF_RING_1"/>
    <property type="match status" value="1"/>
</dbReference>
<dbReference type="InterPro" id="IPR049730">
    <property type="entry name" value="SNF2/RAD54-like_C"/>
</dbReference>
<dbReference type="GO" id="GO:0008094">
    <property type="term" value="F:ATP-dependent activity, acting on DNA"/>
    <property type="evidence" value="ECO:0007669"/>
    <property type="project" value="TreeGrafter"/>
</dbReference>
<sequence>MRPIEASKRGVSTAYQFTGLGHTISTLGGSPPTPLSHPHLDLLGRSSSHPLLHELNPMRVKANITAPVSAEKRQLCASYDDNVAQNRKKARFSPQPAQPDGSALPPPTTWLSTVMDVPDTSHASSCLEYQNSGPSIDEASNQHASWQANDVSIGITDDWSFGQTNPGSFGILLGQFGHEDDIKVDLDSNEGVDWAGHDISSAMDSTPTMVFTPAMELVFQSNEPKLPSVQPTLGSTATPDPVHNFPAHSGNATKANTAEQIQHHGLDAHSETCFGVVHTSVTTSFTRKQDTTPVPVRLTPSESLLKLYFKDSDKYAGIVTEPALNKILMEFDTKLDATLSPPVAQQAPPTTASRKKDKPEYRSNSHSSLRIIVYGTMKDCSEIGKLLSDVGLYLQHPSANECDMNAEYFNPHYLVRPGSCMPRLDELEISPSDATTASAGGLDETSKSRLMRIFDCADDDGITPKAEPSPRLRSSLKRHQLTALAMMSERECGLVEKPQFPSIWERSTLLDGTSTYRHKITGRTDSHPYVARGGILADEMGLGKTLSILSLICWSIDSINNDKAKKGNEQSSSTLIVTPKSTIPGWEEQIRRHIFPDQIRVAVYHGSGRQIVGSNFQNNDIILTTYETLRAEFHSQGPLYVEKWFRVVLDEANHIGNRSTMKFRAACGIQARRRWCLTGTPIYNSLDNYGALLSFIRVAPFVDKTQFDLWISNPIRDKRRNIWSKLQLLVRCTSLRRTKQTTDQSLNLSTRKEKIEHIDLHQSERELYEFFRQQTATIAAGFWRQGSNNQPPANQEDKNMLSLINLLRLACNHEDLLPPSAINAWRAKKSDAVDWQLMESSTETCVICQAGLEEALEQSSESTLQCGHSFCAMCALQRDDSDTADMSDLCPRCSAGATMGTDAITPCSAGAHNPSSTKIEALVRNLRLEQAVNRQGIEIPPVKSVVFSYWTKMLDLTQMALHSNGFSFERIDGQMSLRSRSAAIHRFAEDMSCTVLLATIGSAAEGIDLTAASFVHIMEPHWNPMVEAQAIARVHRIGQIRPVIATRYVTRNSIEEYVRWIQEDKLSLISRSLNSDDVWQKDVDDERWKVISTIHKRDQISELNFFLFRNLAILLESVMVQVI</sequence>
<dbReference type="AlphaFoldDB" id="A0AAX4IXL3"/>
<dbReference type="PANTHER" id="PTHR45626:SF52">
    <property type="entry name" value="SINGLE-STRANDED DNA-DEPENDENT ATPASE (EUROFUNG)"/>
    <property type="match status" value="1"/>
</dbReference>
<dbReference type="SMART" id="SM00487">
    <property type="entry name" value="DEXDc"/>
    <property type="match status" value="1"/>
</dbReference>
<dbReference type="RefSeq" id="XP_062785163.1">
    <property type="nucleotide sequence ID" value="XM_062929112.1"/>
</dbReference>
<keyword evidence="2" id="KW-0479">Metal-binding</keyword>
<dbReference type="PROSITE" id="PS50089">
    <property type="entry name" value="ZF_RING_2"/>
    <property type="match status" value="1"/>
</dbReference>
<dbReference type="GO" id="GO:0016787">
    <property type="term" value="F:hydrolase activity"/>
    <property type="evidence" value="ECO:0007669"/>
    <property type="project" value="UniProtKB-KW"/>
</dbReference>
<dbReference type="SUPFAM" id="SSF52540">
    <property type="entry name" value="P-loop containing nucleoside triphosphate hydrolases"/>
    <property type="match status" value="2"/>
</dbReference>
<evidence type="ECO:0000256" key="7">
    <source>
        <dbReference type="ARBA" id="ARBA00022833"/>
    </source>
</evidence>
<dbReference type="GO" id="GO:0005524">
    <property type="term" value="F:ATP binding"/>
    <property type="evidence" value="ECO:0007669"/>
    <property type="project" value="UniProtKB-KW"/>
</dbReference>
<feature type="region of interest" description="Disordered" evidence="10">
    <location>
        <begin position="86"/>
        <end position="109"/>
    </location>
</feature>
<keyword evidence="6 14" id="KW-0347">Helicase</keyword>
<evidence type="ECO:0000256" key="10">
    <source>
        <dbReference type="SAM" id="MobiDB-lite"/>
    </source>
</evidence>
<reference evidence="15" key="1">
    <citation type="journal article" date="2023" name="bioRxiv">
        <title>Complete genome of the Medicago anthracnose fungus, Colletotrichum destructivum, reveals a mini-chromosome-like region within a core chromosome.</title>
        <authorList>
            <person name="Lapalu N."/>
            <person name="Simon A."/>
            <person name="Lu A."/>
            <person name="Plaumann P.-L."/>
            <person name="Amselem J."/>
            <person name="Pigne S."/>
            <person name="Auger A."/>
            <person name="Koch C."/>
            <person name="Dallery J.-F."/>
            <person name="O'Connell R.J."/>
        </authorList>
    </citation>
    <scope>NUCLEOTIDE SEQUENCE [LARGE SCALE GENOMIC DNA]</scope>
    <source>
        <strain evidence="15">CBS 520.97</strain>
    </source>
</reference>
<dbReference type="GO" id="GO:0008270">
    <property type="term" value="F:zinc ion binding"/>
    <property type="evidence" value="ECO:0007669"/>
    <property type="project" value="UniProtKB-KW"/>
</dbReference>
<evidence type="ECO:0000256" key="8">
    <source>
        <dbReference type="ARBA" id="ARBA00022840"/>
    </source>
</evidence>
<feature type="domain" description="RING-type" evidence="11">
    <location>
        <begin position="845"/>
        <end position="894"/>
    </location>
</feature>
<keyword evidence="5" id="KW-0378">Hydrolase</keyword>
<dbReference type="PANTHER" id="PTHR45626">
    <property type="entry name" value="TRANSCRIPTION TERMINATION FACTOR 2-RELATED"/>
    <property type="match status" value="1"/>
</dbReference>
<dbReference type="SUPFAM" id="SSF57850">
    <property type="entry name" value="RING/U-box"/>
    <property type="match status" value="1"/>
</dbReference>
<dbReference type="GO" id="GO:0004386">
    <property type="term" value="F:helicase activity"/>
    <property type="evidence" value="ECO:0007669"/>
    <property type="project" value="UniProtKB-KW"/>
</dbReference>
<keyword evidence="4 9" id="KW-0863">Zinc-finger</keyword>
<comment type="similarity">
    <text evidence="1">Belongs to the SNF2/RAD54 helicase family.</text>
</comment>
<dbReference type="PROSITE" id="PS51194">
    <property type="entry name" value="HELICASE_CTER"/>
    <property type="match status" value="1"/>
</dbReference>
<organism evidence="14 15">
    <name type="scientific">Colletotrichum destructivum</name>
    <dbReference type="NCBI Taxonomy" id="34406"/>
    <lineage>
        <taxon>Eukaryota</taxon>
        <taxon>Fungi</taxon>
        <taxon>Dikarya</taxon>
        <taxon>Ascomycota</taxon>
        <taxon>Pezizomycotina</taxon>
        <taxon>Sordariomycetes</taxon>
        <taxon>Hypocreomycetidae</taxon>
        <taxon>Glomerellales</taxon>
        <taxon>Glomerellaceae</taxon>
        <taxon>Colletotrichum</taxon>
        <taxon>Colletotrichum destructivum species complex</taxon>
    </lineage>
</organism>
<dbReference type="SMART" id="SM00184">
    <property type="entry name" value="RING"/>
    <property type="match status" value="1"/>
</dbReference>
<dbReference type="Gene3D" id="3.40.50.10810">
    <property type="entry name" value="Tandem AAA-ATPase domain"/>
    <property type="match status" value="1"/>
</dbReference>
<keyword evidence="7" id="KW-0862">Zinc</keyword>
<dbReference type="InterPro" id="IPR050628">
    <property type="entry name" value="SNF2_RAD54_helicase_TF"/>
</dbReference>
<evidence type="ECO:0000313" key="15">
    <source>
        <dbReference type="Proteomes" id="UP001322277"/>
    </source>
</evidence>
<dbReference type="KEGG" id="cdet:87949456"/>
<evidence type="ECO:0000256" key="9">
    <source>
        <dbReference type="PROSITE-ProRule" id="PRU00175"/>
    </source>
</evidence>
<evidence type="ECO:0000313" key="14">
    <source>
        <dbReference type="EMBL" id="WQF87942.1"/>
    </source>
</evidence>
<keyword evidence="3" id="KW-0547">Nucleotide-binding</keyword>
<dbReference type="GeneID" id="87949456"/>
<gene>
    <name evidence="14" type="ORF">CDEST_12956</name>
</gene>
<evidence type="ECO:0000256" key="2">
    <source>
        <dbReference type="ARBA" id="ARBA00022723"/>
    </source>
</evidence>
<accession>A0AAX4IXL3</accession>
<feature type="domain" description="Helicase C-terminal" evidence="13">
    <location>
        <begin position="931"/>
        <end position="1084"/>
    </location>
</feature>
<feature type="compositionally biased region" description="Low complexity" evidence="10">
    <location>
        <begin position="341"/>
        <end position="352"/>
    </location>
</feature>
<dbReference type="InterPro" id="IPR017907">
    <property type="entry name" value="Znf_RING_CS"/>
</dbReference>
<evidence type="ECO:0000256" key="1">
    <source>
        <dbReference type="ARBA" id="ARBA00007025"/>
    </source>
</evidence>
<feature type="region of interest" description="Disordered" evidence="10">
    <location>
        <begin position="339"/>
        <end position="363"/>
    </location>
</feature>
<dbReference type="InterPro" id="IPR027417">
    <property type="entry name" value="P-loop_NTPase"/>
</dbReference>
<evidence type="ECO:0000256" key="5">
    <source>
        <dbReference type="ARBA" id="ARBA00022801"/>
    </source>
</evidence>
<protein>
    <submittedName>
        <fullName evidence="14">Helicase, Zinc finger, RING-type, Zinc finger, RING/FYVE/PHD-type</fullName>
    </submittedName>
</protein>
<dbReference type="EMBL" id="CP137312">
    <property type="protein sequence ID" value="WQF87942.1"/>
    <property type="molecule type" value="Genomic_DNA"/>
</dbReference>